<dbReference type="InterPro" id="IPR030854">
    <property type="entry name" value="RNase_J_bac"/>
</dbReference>
<feature type="domain" description="Metallo-beta-lactamase" evidence="17">
    <location>
        <begin position="21"/>
        <end position="216"/>
    </location>
</feature>
<dbReference type="InterPro" id="IPR011108">
    <property type="entry name" value="RMMBL"/>
</dbReference>
<evidence type="ECO:0000256" key="10">
    <source>
        <dbReference type="ARBA" id="ARBA00022884"/>
    </source>
</evidence>
<dbReference type="EC" id="3.1.-.-" evidence="12 13"/>
<dbReference type="GO" id="GO:0006397">
    <property type="term" value="P:mRNA processing"/>
    <property type="evidence" value="ECO:0007669"/>
    <property type="project" value="UniProtKB-ARBA"/>
</dbReference>
<keyword evidence="4 12" id="KW-0540">Nuclease</keyword>
<dbReference type="OrthoDB" id="9758375at2"/>
<evidence type="ECO:0000313" key="18">
    <source>
        <dbReference type="EMBL" id="PYZ98068.1"/>
    </source>
</evidence>
<dbReference type="GO" id="GO:0005737">
    <property type="term" value="C:cytoplasm"/>
    <property type="evidence" value="ECO:0007669"/>
    <property type="project" value="UniProtKB-SubCell"/>
</dbReference>
<comment type="similarity">
    <text evidence="12 13">Belongs to the metallo-beta-lactamase superfamily. RNA-metabolizing metallo-beta-lactamase-like family. Bacterial RNase J subfamily.</text>
</comment>
<dbReference type="Pfam" id="PF17770">
    <property type="entry name" value="RNase_J_C"/>
    <property type="match status" value="1"/>
</dbReference>
<keyword evidence="9 12" id="KW-0269">Exonuclease</keyword>
<dbReference type="SUPFAM" id="SSF56281">
    <property type="entry name" value="Metallo-hydrolase/oxidoreductase"/>
    <property type="match status" value="1"/>
</dbReference>
<dbReference type="GO" id="GO:0004534">
    <property type="term" value="F:5'-3' RNA exonuclease activity"/>
    <property type="evidence" value="ECO:0007669"/>
    <property type="project" value="UniProtKB-UniRule"/>
</dbReference>
<feature type="binding site" evidence="16">
    <location>
        <position position="74"/>
    </location>
    <ligand>
        <name>Zn(2+)</name>
        <dbReference type="ChEBI" id="CHEBI:29105"/>
        <label>1</label>
        <note>catalytic</note>
    </ligand>
</feature>
<dbReference type="HAMAP" id="MF_01491">
    <property type="entry name" value="RNase_J_bact"/>
    <property type="match status" value="1"/>
</dbReference>
<evidence type="ECO:0000256" key="4">
    <source>
        <dbReference type="ARBA" id="ARBA00022722"/>
    </source>
</evidence>
<feature type="binding site" evidence="16">
    <location>
        <position position="78"/>
    </location>
    <ligand>
        <name>Zn(2+)</name>
        <dbReference type="ChEBI" id="CHEBI:29105"/>
        <label>2</label>
        <note>catalytic</note>
    </ligand>
</feature>
<dbReference type="InterPro" id="IPR042173">
    <property type="entry name" value="RNase_J_2"/>
</dbReference>
<dbReference type="InterPro" id="IPR001587">
    <property type="entry name" value="RNase_J_CS"/>
</dbReference>
<evidence type="ECO:0000256" key="1">
    <source>
        <dbReference type="ARBA" id="ARBA00004496"/>
    </source>
</evidence>
<comment type="subunit">
    <text evidence="11">Unclear whether it forms homodimers or belongs to a larger complex. According to probably does not form homodimers, while shows homodimer formation. Both reports show RNase J1 and J2 interaction, probably as a heterotetramer shows it is a component of a possible RNA degradosome complex composed of rny, rnjA, rnjB, pnp, pfkA and eno, while finds no evidence of an RNA degradosome complex.</text>
</comment>
<evidence type="ECO:0000256" key="11">
    <source>
        <dbReference type="ARBA" id="ARBA00065702"/>
    </source>
</evidence>
<comment type="function">
    <text evidence="12">An RNase that has 5'-3' exonuclease and possibly endonuclease activity. Involved in maturation of rRNA and in some organisms also mRNA maturation and/or decay.</text>
</comment>
<dbReference type="Gene3D" id="3.60.15.10">
    <property type="entry name" value="Ribonuclease Z/Hydroxyacylglutathione hydrolase-like"/>
    <property type="match status" value="1"/>
</dbReference>
<dbReference type="InterPro" id="IPR004613">
    <property type="entry name" value="RNase_J"/>
</dbReference>
<feature type="binding site" evidence="16">
    <location>
        <position position="164"/>
    </location>
    <ligand>
        <name>Zn(2+)</name>
        <dbReference type="ChEBI" id="CHEBI:29105"/>
        <label>2</label>
        <note>catalytic</note>
    </ligand>
</feature>
<dbReference type="RefSeq" id="WP_110517771.1">
    <property type="nucleotide sequence ID" value="NZ_PDOF01000001.1"/>
</dbReference>
<evidence type="ECO:0000256" key="14">
    <source>
        <dbReference type="PIRSR" id="PIRSR004803-1"/>
    </source>
</evidence>
<dbReference type="Pfam" id="PF07521">
    <property type="entry name" value="RMMBL"/>
    <property type="match status" value="1"/>
</dbReference>
<comment type="caution">
    <text evidence="18">The sequence shown here is derived from an EMBL/GenBank/DDBJ whole genome shotgun (WGS) entry which is preliminary data.</text>
</comment>
<evidence type="ECO:0000256" key="16">
    <source>
        <dbReference type="PIRSR" id="PIRSR004803-3"/>
    </source>
</evidence>
<dbReference type="PIRSF" id="PIRSF004803">
    <property type="entry name" value="RnjA"/>
    <property type="match status" value="1"/>
</dbReference>
<sequence>MANKKTERIRLFALGGIGEIGKNMYVAELDDDIIILDGGLMFPDDDMLGVDIVIPDMSYLIENRDRIRGVVLSHGHEDNIGAIPYLLKEVNVPVYGSRLTLAFVRDLCRDLKGCPDPQLNEIDSDSKIQIGRSPVTFFHVTHSIPGSLGICIHTSQGPIVYTGDFKLDPTPIDGRETELGKLAALGEKGVLCLLSDSMNAEKPGVSLSESRVGRSLNEAFYDAPGRMIVSVFSTNITRIQQTLEEAERTGRKVVPAGGGMRRVIETASNHDYLSFSPDLIVGPEEAGSLEDNRVVILTAGSKGEPLSALSQMAKGTHRHIKVKPTDRVIISAAPSPGNEKSISQTIDLLHRAGADVVYGPNTVHASGHGSQEELKLMLNLIKPRYFIPVHGEYRMQHAHGRLAENCGIPAKSIFLLDRGECVEFEQRRARQTGKVPVGNVLIDGLGIGDVGNIVLRDRRLLSKDGIIVIVVTLNRRSNECIAGPDIISRGFVYVRESEDLINEAEALVTKTLAACQEQRIMEWSQIKNSIRDTLGRFLYEKTKRRPMIMPIIMES</sequence>
<dbReference type="GO" id="GO:0003723">
    <property type="term" value="F:RNA binding"/>
    <property type="evidence" value="ECO:0007669"/>
    <property type="project" value="UniProtKB-UniRule"/>
</dbReference>
<name>A0A2W0HWI1_9BACI</name>
<feature type="binding site" evidence="16">
    <location>
        <position position="443"/>
    </location>
    <ligand>
        <name>Ca(2+)</name>
        <dbReference type="ChEBI" id="CHEBI:29108"/>
    </ligand>
</feature>
<keyword evidence="3 12" id="KW-0698">rRNA processing</keyword>
<evidence type="ECO:0000256" key="8">
    <source>
        <dbReference type="ARBA" id="ARBA00022833"/>
    </source>
</evidence>
<evidence type="ECO:0000256" key="12">
    <source>
        <dbReference type="HAMAP-Rule" id="MF_01491"/>
    </source>
</evidence>
<feature type="binding site" evidence="15">
    <location>
        <begin position="233"/>
        <end position="235"/>
    </location>
    <ligand>
        <name>substrate</name>
    </ligand>
</feature>
<dbReference type="InterPro" id="IPR036866">
    <property type="entry name" value="RibonucZ/Hydroxyglut_hydro"/>
</dbReference>
<feature type="active site" description="Proton acceptor" evidence="14">
    <location>
        <position position="368"/>
    </location>
</feature>
<accession>A0A2W0HWI1</accession>
<dbReference type="GO" id="GO:0006364">
    <property type="term" value="P:rRNA processing"/>
    <property type="evidence" value="ECO:0007669"/>
    <property type="project" value="UniProtKB-UniRule"/>
</dbReference>
<dbReference type="PANTHER" id="PTHR43694">
    <property type="entry name" value="RIBONUCLEASE J"/>
    <property type="match status" value="1"/>
</dbReference>
<evidence type="ECO:0000256" key="6">
    <source>
        <dbReference type="ARBA" id="ARBA00022759"/>
    </source>
</evidence>
<feature type="binding site" evidence="16">
    <location>
        <position position="49"/>
    </location>
    <ligand>
        <name>Ca(2+)</name>
        <dbReference type="ChEBI" id="CHEBI:29108"/>
    </ligand>
</feature>
<keyword evidence="5 13" id="KW-0479">Metal-binding</keyword>
<organism evidence="18 19">
    <name type="scientific">Alteribacter lacisalsi</name>
    <dbReference type="NCBI Taxonomy" id="2045244"/>
    <lineage>
        <taxon>Bacteria</taxon>
        <taxon>Bacillati</taxon>
        <taxon>Bacillota</taxon>
        <taxon>Bacilli</taxon>
        <taxon>Bacillales</taxon>
        <taxon>Bacillaceae</taxon>
        <taxon>Alteribacter</taxon>
    </lineage>
</organism>
<evidence type="ECO:0000256" key="7">
    <source>
        <dbReference type="ARBA" id="ARBA00022801"/>
    </source>
</evidence>
<keyword evidence="19" id="KW-1185">Reference proteome</keyword>
<evidence type="ECO:0000256" key="15">
    <source>
        <dbReference type="PIRSR" id="PIRSR004803-2"/>
    </source>
</evidence>
<dbReference type="AlphaFoldDB" id="A0A2W0HWI1"/>
<dbReference type="Gene3D" id="3.40.50.10710">
    <property type="entry name" value="Metallo-hydrolase/oxidoreductase"/>
    <property type="match status" value="1"/>
</dbReference>
<evidence type="ECO:0000256" key="5">
    <source>
        <dbReference type="ARBA" id="ARBA00022723"/>
    </source>
</evidence>
<evidence type="ECO:0000259" key="17">
    <source>
        <dbReference type="SMART" id="SM00849"/>
    </source>
</evidence>
<comment type="subunit">
    <text evidence="12">Homodimer, may be a subunit of the RNA degradosome.</text>
</comment>
<comment type="cofactor">
    <cofactor evidence="13 16">
        <name>Zn(2+)</name>
        <dbReference type="ChEBI" id="CHEBI:29105"/>
    </cofactor>
    <text evidence="13 16">Binds 2 Zn(2+) ions per subunit. It is not clear if Zn(2+) or Mg(2+) is physiologically important.</text>
</comment>
<dbReference type="PANTHER" id="PTHR43694:SF4">
    <property type="entry name" value="RIBONUCLEASE J 2"/>
    <property type="match status" value="1"/>
</dbReference>
<dbReference type="EMBL" id="PDOF01000001">
    <property type="protein sequence ID" value="PYZ98068.1"/>
    <property type="molecule type" value="Genomic_DNA"/>
</dbReference>
<dbReference type="NCBIfam" id="TIGR00649">
    <property type="entry name" value="MG423"/>
    <property type="match status" value="1"/>
</dbReference>
<dbReference type="InterPro" id="IPR041636">
    <property type="entry name" value="RNase_J_C"/>
</dbReference>
<dbReference type="FunFam" id="3.10.20.580:FF:000001">
    <property type="entry name" value="Ribonuclease J"/>
    <property type="match status" value="1"/>
</dbReference>
<dbReference type="Gene3D" id="3.10.20.580">
    <property type="match status" value="1"/>
</dbReference>
<keyword evidence="8 16" id="KW-0862">Zinc</keyword>
<dbReference type="Proteomes" id="UP000248066">
    <property type="component" value="Unassembled WGS sequence"/>
</dbReference>
<dbReference type="InterPro" id="IPR055132">
    <property type="entry name" value="RNase_J_b_CASP"/>
</dbReference>
<keyword evidence="16" id="KW-0106">Calcium</keyword>
<keyword evidence="2 12" id="KW-0963">Cytoplasm</keyword>
<dbReference type="SMART" id="SM00849">
    <property type="entry name" value="Lactamase_B"/>
    <property type="match status" value="1"/>
</dbReference>
<feature type="binding site" evidence="16">
    <location>
        <position position="390"/>
    </location>
    <ligand>
        <name>Zn(2+)</name>
        <dbReference type="ChEBI" id="CHEBI:29105"/>
        <label>2</label>
        <note>catalytic</note>
    </ligand>
</feature>
<feature type="binding site" evidence="12 15">
    <location>
        <begin position="364"/>
        <end position="368"/>
    </location>
    <ligand>
        <name>substrate</name>
    </ligand>
</feature>
<protein>
    <recommendedName>
        <fullName evidence="12 13">Ribonuclease J</fullName>
        <shortName evidence="12">RNase J</shortName>
        <ecNumber evidence="12 13">3.1.-.-</ecNumber>
    </recommendedName>
</protein>
<comment type="subcellular location">
    <subcellularLocation>
        <location evidence="1 12 13">Cytoplasm</location>
    </subcellularLocation>
</comment>
<evidence type="ECO:0000256" key="3">
    <source>
        <dbReference type="ARBA" id="ARBA00022552"/>
    </source>
</evidence>
<evidence type="ECO:0000313" key="19">
    <source>
        <dbReference type="Proteomes" id="UP000248066"/>
    </source>
</evidence>
<evidence type="ECO:0000256" key="13">
    <source>
        <dbReference type="PIRNR" id="PIRNR004803"/>
    </source>
</evidence>
<feature type="binding site" evidence="16">
    <location>
        <position position="142"/>
    </location>
    <ligand>
        <name>Zn(2+)</name>
        <dbReference type="ChEBI" id="CHEBI:29105"/>
        <label>1</label>
        <note>catalytic</note>
    </ligand>
</feature>
<dbReference type="GO" id="GO:0008270">
    <property type="term" value="F:zinc ion binding"/>
    <property type="evidence" value="ECO:0007669"/>
    <property type="project" value="InterPro"/>
</dbReference>
<gene>
    <name evidence="12" type="primary">rnj</name>
    <name evidence="18" type="ORF">CR205_05585</name>
</gene>
<feature type="active site" description="Proton donor" evidence="14">
    <location>
        <position position="196"/>
    </location>
</feature>
<reference evidence="18 19" key="1">
    <citation type="submission" date="2017-10" db="EMBL/GenBank/DDBJ databases">
        <title>Bacillus sp. nov., a halophilic bacterium isolated from a Yangshapao Lake.</title>
        <authorList>
            <person name="Wang H."/>
        </authorList>
    </citation>
    <scope>NUCLEOTIDE SEQUENCE [LARGE SCALE GENOMIC DNA]</scope>
    <source>
        <strain evidence="18 19">YSP-3</strain>
    </source>
</reference>
<evidence type="ECO:0000256" key="2">
    <source>
        <dbReference type="ARBA" id="ARBA00022490"/>
    </source>
</evidence>
<feature type="binding site" evidence="16">
    <location>
        <position position="76"/>
    </location>
    <ligand>
        <name>Zn(2+)</name>
        <dbReference type="ChEBI" id="CHEBI:29105"/>
        <label>1</label>
        <note>catalytic</note>
    </ligand>
</feature>
<dbReference type="InterPro" id="IPR001279">
    <property type="entry name" value="Metallo-B-lactamas"/>
</dbReference>
<dbReference type="PROSITE" id="PS01292">
    <property type="entry name" value="UPF0036"/>
    <property type="match status" value="1"/>
</dbReference>
<keyword evidence="7 12" id="KW-0378">Hydrolase</keyword>
<comment type="cofactor">
    <cofactor evidence="16">
        <name>Ca(2+)</name>
        <dbReference type="ChEBI" id="CHEBI:29108"/>
    </cofactor>
    <text evidence="16">Binds 1 Ca(2+) cation per subunit. Seen in 1 crystal structure, it is not clear if it is physiologically important.</text>
</comment>
<keyword evidence="6 12" id="KW-0255">Endonuclease</keyword>
<evidence type="ECO:0000256" key="9">
    <source>
        <dbReference type="ARBA" id="ARBA00022839"/>
    </source>
</evidence>
<feature type="binding site" evidence="16">
    <location>
        <position position="51"/>
    </location>
    <ligand>
        <name>Ca(2+)</name>
        <dbReference type="ChEBI" id="CHEBI:29108"/>
    </ligand>
</feature>
<dbReference type="GO" id="GO:0004521">
    <property type="term" value="F:RNA endonuclease activity"/>
    <property type="evidence" value="ECO:0007669"/>
    <property type="project" value="UniProtKB-UniRule"/>
</dbReference>
<dbReference type="CDD" id="cd07714">
    <property type="entry name" value="RNaseJ_MBL-fold"/>
    <property type="match status" value="1"/>
</dbReference>
<dbReference type="Pfam" id="PF22505">
    <property type="entry name" value="RNase_J_b_CASP"/>
    <property type="match status" value="1"/>
</dbReference>
<keyword evidence="10 12" id="KW-0694">RNA-binding</keyword>
<dbReference type="Pfam" id="PF00753">
    <property type="entry name" value="Lactamase_B"/>
    <property type="match status" value="1"/>
</dbReference>
<proteinExistence type="inferred from homology"/>